<name>A0ABN6H3P9_9BACT</name>
<sequence>MTGVARILTIIAVALWLPLQAAVSSLDLPTSTSNATASYNQWLGTSIQAGAAADPEVFAGGLTMRIQKLVPNANTTIMIVGETGLAPDLSKVLAVYDTSPFDSLPTGVDSLVTVLPDPEILPLGHLPSVEGERAWIVFGVTAPDFDQALATGLYYWRFATATGPTIDDEHDYSVGDRVAESGTAGTGWSSSVDTPYSFSLEIVPEPGVAMLTAIAAISLLRRKR</sequence>
<evidence type="ECO:0008006" key="3">
    <source>
        <dbReference type="Google" id="ProtNLM"/>
    </source>
</evidence>
<organism evidence="1 2">
    <name type="scientific">Haloferula helveola</name>
    <dbReference type="NCBI Taxonomy" id="490095"/>
    <lineage>
        <taxon>Bacteria</taxon>
        <taxon>Pseudomonadati</taxon>
        <taxon>Verrucomicrobiota</taxon>
        <taxon>Verrucomicrobiia</taxon>
        <taxon>Verrucomicrobiales</taxon>
        <taxon>Verrucomicrobiaceae</taxon>
        <taxon>Haloferula</taxon>
    </lineage>
</organism>
<dbReference type="EMBL" id="AP024702">
    <property type="protein sequence ID" value="BCX48259.1"/>
    <property type="molecule type" value="Genomic_DNA"/>
</dbReference>
<dbReference type="Proteomes" id="UP001374893">
    <property type="component" value="Chromosome"/>
</dbReference>
<protein>
    <recommendedName>
        <fullName evidence="3">PEP-CTERM protein-sorting domain-containing protein</fullName>
    </recommendedName>
</protein>
<keyword evidence="2" id="KW-1185">Reference proteome</keyword>
<accession>A0ABN6H3P9</accession>
<gene>
    <name evidence="1" type="ORF">HAHE_21670</name>
</gene>
<evidence type="ECO:0000313" key="2">
    <source>
        <dbReference type="Proteomes" id="UP001374893"/>
    </source>
</evidence>
<reference evidence="1 2" key="1">
    <citation type="submission" date="2021-06" db="EMBL/GenBank/DDBJ databases">
        <title>Complete genome of Haloferula helveola possessing various polysaccharide degrading enzymes.</title>
        <authorList>
            <person name="Takami H."/>
            <person name="Huang C."/>
            <person name="Hamasaki K."/>
        </authorList>
    </citation>
    <scope>NUCLEOTIDE SEQUENCE [LARGE SCALE GENOMIC DNA]</scope>
    <source>
        <strain evidence="1 2">CN-1</strain>
    </source>
</reference>
<evidence type="ECO:0000313" key="1">
    <source>
        <dbReference type="EMBL" id="BCX48259.1"/>
    </source>
</evidence>
<proteinExistence type="predicted"/>